<name>A0A7G1HI08_BANNV</name>
<organism evidence="1">
    <name type="scientific">Banna virus</name>
    <name type="common">BAV</name>
    <dbReference type="NCBI Taxonomy" id="77763"/>
    <lineage>
        <taxon>Viruses</taxon>
        <taxon>Riboviria</taxon>
        <taxon>Orthornavirae</taxon>
        <taxon>Duplornaviricota</taxon>
        <taxon>Resentoviricetes</taxon>
        <taxon>Reovirales</taxon>
        <taxon>Sedoreoviridae</taxon>
        <taxon>Seadornavirus</taxon>
        <taxon>Seadornavirus bannaense</taxon>
    </lineage>
</organism>
<accession>A0A7G1HI08</accession>
<sequence length="249" mass="28618">MDVLSKSSLKELLAHLEKTPLEEAISYKIGTIPYQNVLISRNEYYSQPYPDVTSLIDGVAREGQRNVNGLIMSIISYVVSGSGHYIPNIGYTLLRRSILDILTKHDTGLNTNNINYDMIARNLTVSKMNCEQRKRMLICFKLLAYKDGNLNDYETYLNQNISLKQIAPNFIPGDMRTVMSNSDKLSIVGIPEYRLTQSTELSIRDDNAKSYKIGYVDWYNSSSFLRERNDFNLISLKDRDNKYVRLNGW</sequence>
<protein>
    <submittedName>
        <fullName evidence="1">VP10</fullName>
    </submittedName>
</protein>
<proteinExistence type="predicted"/>
<dbReference type="EMBL" id="LC536101">
    <property type="protein sequence ID" value="BCF79963.1"/>
    <property type="molecule type" value="Genomic_RNA"/>
</dbReference>
<dbReference type="Pfam" id="PF07322">
    <property type="entry name" value="Seadorna_Vp10"/>
    <property type="match status" value="1"/>
</dbReference>
<reference evidence="1" key="1">
    <citation type="journal article" date="2020" name="J. Vet. Med. Sci.">
        <title>Mosquito-borne viruses, insect-specific flaviviruses (family Flaviviridae, genus Flavivirus), Banna virus (family Reoviridae, genus Seadornavirus), Bogor virus (unassigned member of family Permutotetraviridae), and alphamesoniviruses 2 and 3 (family Mesoniviridae, genus Alphamesonivirus) isolated from Indonesian mosquitoes.</title>
        <authorList>
            <person name="Supriyono"/>
            <person name="Kuwata R."/>
            <person name="Torii S."/>
            <person name="Shimoda H."/>
            <person name="Ishijima K."/>
            <person name="Yonemitsu K."/>
            <person name="Minami S."/>
            <person name="Kuroda Y."/>
            <person name="Tatemoto K."/>
            <person name="Tran N.T.B."/>
            <person name="Takano A."/>
            <person name="Omatsu T."/>
            <person name="Mizutani T."/>
            <person name="Itokawa K."/>
            <person name="Isawa H."/>
            <person name="Sawabe K."/>
            <person name="Takasaki T."/>
            <person name="Yuliani D.M."/>
            <person name="Abiyoga D."/>
            <person name="Hadi U.K."/>
            <person name="Setiyono A."/>
            <person name="Hondo E."/>
            <person name="Agungpriyono S."/>
            <person name="Maeda K."/>
        </authorList>
    </citation>
    <scope>NUCLEOTIDE SEQUENCE</scope>
    <source>
        <strain evidence="1">BAV/MQ/2/Bogor/2016</strain>
    </source>
</reference>
<evidence type="ECO:0000313" key="1">
    <source>
        <dbReference type="EMBL" id="BCF79963.1"/>
    </source>
</evidence>
<dbReference type="InterPro" id="IPR009930">
    <property type="entry name" value="Seadorna_Vp10"/>
</dbReference>